<accession>A0A6G1EER7</accession>
<name>A0A6G1EER7_9ORYZ</name>
<protein>
    <submittedName>
        <fullName evidence="2">Uncharacterized protein</fullName>
    </submittedName>
</protein>
<proteinExistence type="predicted"/>
<comment type="caution">
    <text evidence="2">The sequence shown here is derived from an EMBL/GenBank/DDBJ whole genome shotgun (WGS) entry which is preliminary data.</text>
</comment>
<dbReference type="AlphaFoldDB" id="A0A6G1EER7"/>
<evidence type="ECO:0000313" key="3">
    <source>
        <dbReference type="Proteomes" id="UP000479710"/>
    </source>
</evidence>
<gene>
    <name evidence="2" type="ORF">E2562_035038</name>
</gene>
<organism evidence="2 3">
    <name type="scientific">Oryza meyeriana var. granulata</name>
    <dbReference type="NCBI Taxonomy" id="110450"/>
    <lineage>
        <taxon>Eukaryota</taxon>
        <taxon>Viridiplantae</taxon>
        <taxon>Streptophyta</taxon>
        <taxon>Embryophyta</taxon>
        <taxon>Tracheophyta</taxon>
        <taxon>Spermatophyta</taxon>
        <taxon>Magnoliopsida</taxon>
        <taxon>Liliopsida</taxon>
        <taxon>Poales</taxon>
        <taxon>Poaceae</taxon>
        <taxon>BOP clade</taxon>
        <taxon>Oryzoideae</taxon>
        <taxon>Oryzeae</taxon>
        <taxon>Oryzinae</taxon>
        <taxon>Oryza</taxon>
        <taxon>Oryza meyeriana</taxon>
    </lineage>
</organism>
<dbReference type="EMBL" id="SPHZ02000004">
    <property type="protein sequence ID" value="KAF0922433.1"/>
    <property type="molecule type" value="Genomic_DNA"/>
</dbReference>
<feature type="compositionally biased region" description="Polar residues" evidence="1">
    <location>
        <begin position="43"/>
        <end position="57"/>
    </location>
</feature>
<evidence type="ECO:0000256" key="1">
    <source>
        <dbReference type="SAM" id="MobiDB-lite"/>
    </source>
</evidence>
<feature type="region of interest" description="Disordered" evidence="1">
    <location>
        <begin position="30"/>
        <end position="60"/>
    </location>
</feature>
<reference evidence="2 3" key="1">
    <citation type="submission" date="2019-11" db="EMBL/GenBank/DDBJ databases">
        <title>Whole genome sequence of Oryza granulata.</title>
        <authorList>
            <person name="Li W."/>
        </authorList>
    </citation>
    <scope>NUCLEOTIDE SEQUENCE [LARGE SCALE GENOMIC DNA]</scope>
    <source>
        <strain evidence="3">cv. Menghai</strain>
        <tissue evidence="2">Leaf</tissue>
    </source>
</reference>
<sequence length="94" mass="9890">MAVSYMNAYARKYASDGGATRENWTGPSIAIGPLTTLPRDEQPQLSSLDRPTVSSSLPGAGEMQRRICGQGLASASASVATVGEVHWGVGPERR</sequence>
<dbReference type="Proteomes" id="UP000479710">
    <property type="component" value="Unassembled WGS sequence"/>
</dbReference>
<keyword evidence="3" id="KW-1185">Reference proteome</keyword>
<evidence type="ECO:0000313" key="2">
    <source>
        <dbReference type="EMBL" id="KAF0922433.1"/>
    </source>
</evidence>